<name>A0AC60A6U1_RANTA</name>
<dbReference type="EMBL" id="OX596092">
    <property type="protein sequence ID" value="CAN0563052.1"/>
    <property type="molecule type" value="Genomic_DNA"/>
</dbReference>
<proteinExistence type="predicted"/>
<reference evidence="1" key="2">
    <citation type="submission" date="2025-03" db="EMBL/GenBank/DDBJ databases">
        <authorList>
            <consortium name="ELIXIR-Norway"/>
            <consortium name="Elixir Norway"/>
        </authorList>
    </citation>
    <scope>NUCLEOTIDE SEQUENCE</scope>
</reference>
<protein>
    <submittedName>
        <fullName evidence="1">Uncharacterized protein</fullName>
    </submittedName>
</protein>
<sequence length="109" mass="11232">MSRGALAALLPRKQMVQALPRLLSRLAQSNNSHQGIVLTCSSCFGQPGATGGSLWTTRLSTLRSRLLIVVPGEAEVAPTHCVAASEPGFRCPGLACGLGVGVAEIQPPA</sequence>
<evidence type="ECO:0000313" key="1">
    <source>
        <dbReference type="EMBL" id="CAN0563052.1"/>
    </source>
</evidence>
<dbReference type="Proteomes" id="UP001162501">
    <property type="component" value="Chromosome 8"/>
</dbReference>
<gene>
    <name evidence="1" type="ORF">MRATA1EN22A_LOCUS27456</name>
</gene>
<organism evidence="1 2">
    <name type="scientific">Rangifer tarandus platyrhynchus</name>
    <name type="common">Svalbard reindeer</name>
    <dbReference type="NCBI Taxonomy" id="3082113"/>
    <lineage>
        <taxon>Eukaryota</taxon>
        <taxon>Metazoa</taxon>
        <taxon>Chordata</taxon>
        <taxon>Craniata</taxon>
        <taxon>Vertebrata</taxon>
        <taxon>Euteleostomi</taxon>
        <taxon>Mammalia</taxon>
        <taxon>Eutheria</taxon>
        <taxon>Laurasiatheria</taxon>
        <taxon>Artiodactyla</taxon>
        <taxon>Ruminantia</taxon>
        <taxon>Pecora</taxon>
        <taxon>Cervidae</taxon>
        <taxon>Odocoileinae</taxon>
        <taxon>Rangifer</taxon>
    </lineage>
</organism>
<accession>A0AC60A6U1</accession>
<evidence type="ECO:0000313" key="2">
    <source>
        <dbReference type="Proteomes" id="UP001162501"/>
    </source>
</evidence>
<reference evidence="1" key="1">
    <citation type="submission" date="2023-05" db="EMBL/GenBank/DDBJ databases">
        <authorList>
            <consortium name="ELIXIR-Norway"/>
        </authorList>
    </citation>
    <scope>NUCLEOTIDE SEQUENCE</scope>
</reference>